<keyword evidence="4 6" id="KW-1133">Transmembrane helix</keyword>
<keyword evidence="8" id="KW-0378">Hydrolase</keyword>
<evidence type="ECO:0000313" key="8">
    <source>
        <dbReference type="EMBL" id="MBB2145428.1"/>
    </source>
</evidence>
<evidence type="ECO:0000256" key="3">
    <source>
        <dbReference type="ARBA" id="ARBA00022692"/>
    </source>
</evidence>
<evidence type="ECO:0000256" key="1">
    <source>
        <dbReference type="ARBA" id="ARBA00004651"/>
    </source>
</evidence>
<organism evidence="8 9">
    <name type="scientific">Pedobacter planticolens</name>
    <dbReference type="NCBI Taxonomy" id="2679964"/>
    <lineage>
        <taxon>Bacteria</taxon>
        <taxon>Pseudomonadati</taxon>
        <taxon>Bacteroidota</taxon>
        <taxon>Sphingobacteriia</taxon>
        <taxon>Sphingobacteriales</taxon>
        <taxon>Sphingobacteriaceae</taxon>
        <taxon>Pedobacter</taxon>
    </lineage>
</organism>
<reference evidence="8" key="1">
    <citation type="submission" date="2019-11" db="EMBL/GenBank/DDBJ databases">
        <title>Description of Pedobacter sp. LMG 31464T.</title>
        <authorList>
            <person name="Carlier A."/>
            <person name="Qi S."/>
            <person name="Vandamme P."/>
        </authorList>
    </citation>
    <scope>NUCLEOTIDE SEQUENCE</scope>
    <source>
        <strain evidence="8">LMG 31464</strain>
    </source>
</reference>
<dbReference type="PANTHER" id="PTHR47371:SF3">
    <property type="entry name" value="PHOSPHOGLYCEROL TRANSFERASE I"/>
    <property type="match status" value="1"/>
</dbReference>
<feature type="transmembrane region" description="Helical" evidence="6">
    <location>
        <begin position="65"/>
        <end position="86"/>
    </location>
</feature>
<dbReference type="CDD" id="cd16015">
    <property type="entry name" value="LTA_synthase"/>
    <property type="match status" value="1"/>
</dbReference>
<dbReference type="InterPro" id="IPR000917">
    <property type="entry name" value="Sulfatase_N"/>
</dbReference>
<comment type="caution">
    <text evidence="8">The sequence shown here is derived from an EMBL/GenBank/DDBJ whole genome shotgun (WGS) entry which is preliminary data.</text>
</comment>
<feature type="transmembrane region" description="Helical" evidence="6">
    <location>
        <begin position="21"/>
        <end position="45"/>
    </location>
</feature>
<dbReference type="Proteomes" id="UP000601055">
    <property type="component" value="Unassembled WGS sequence"/>
</dbReference>
<gene>
    <name evidence="8" type="ORF">GM921_08035</name>
</gene>
<evidence type="ECO:0000313" key="9">
    <source>
        <dbReference type="Proteomes" id="UP000601055"/>
    </source>
</evidence>
<feature type="transmembrane region" description="Helical" evidence="6">
    <location>
        <begin position="141"/>
        <end position="163"/>
    </location>
</feature>
<keyword evidence="2" id="KW-1003">Cell membrane</keyword>
<feature type="transmembrane region" description="Helical" evidence="6">
    <location>
        <begin position="175"/>
        <end position="195"/>
    </location>
</feature>
<accession>A0A923DZR1</accession>
<dbReference type="SUPFAM" id="SSF53649">
    <property type="entry name" value="Alkaline phosphatase-like"/>
    <property type="match status" value="1"/>
</dbReference>
<dbReference type="GO" id="GO:0005886">
    <property type="term" value="C:plasma membrane"/>
    <property type="evidence" value="ECO:0007669"/>
    <property type="project" value="UniProtKB-SubCell"/>
</dbReference>
<dbReference type="InterPro" id="IPR017850">
    <property type="entry name" value="Alkaline_phosphatase_core_sf"/>
</dbReference>
<feature type="transmembrane region" description="Helical" evidence="6">
    <location>
        <begin position="93"/>
        <end position="112"/>
    </location>
</feature>
<feature type="domain" description="Sulfatase N-terminal" evidence="7">
    <location>
        <begin position="282"/>
        <end position="572"/>
    </location>
</feature>
<keyword evidence="5 6" id="KW-0472">Membrane</keyword>
<evidence type="ECO:0000256" key="6">
    <source>
        <dbReference type="SAM" id="Phobius"/>
    </source>
</evidence>
<dbReference type="Gene3D" id="3.40.720.10">
    <property type="entry name" value="Alkaline Phosphatase, subunit A"/>
    <property type="match status" value="1"/>
</dbReference>
<evidence type="ECO:0000256" key="2">
    <source>
        <dbReference type="ARBA" id="ARBA00022475"/>
    </source>
</evidence>
<dbReference type="Pfam" id="PF00884">
    <property type="entry name" value="Sulfatase"/>
    <property type="match status" value="1"/>
</dbReference>
<keyword evidence="9" id="KW-1185">Reference proteome</keyword>
<dbReference type="AlphaFoldDB" id="A0A923DZR1"/>
<dbReference type="PANTHER" id="PTHR47371">
    <property type="entry name" value="LIPOTEICHOIC ACID SYNTHASE"/>
    <property type="match status" value="1"/>
</dbReference>
<protein>
    <submittedName>
        <fullName evidence="8">Sulfatase-like hydrolase/transferase</fullName>
    </submittedName>
</protein>
<sequence>MKNSIINPDNLKKIHTASQAFAKVMLIWLGILFLLSLLELILNGITRQFPQHLFAVIGWSWLLDIIFWLKWLWLQYLIFVLIFYFAQKTIYTITYVLLTLLAVAQLILIGYFNTSLVPLGGDLYGYSIADIKQTIGASGGLSIAMTIAFLVVLIGIIAAFKFLTPKINVARKLALVLPILSILLLFIPVSNWIGLPNLESDFSNNLVLNKSDYFFTASYNHFFPPNEEVDIYADNYIGDYEGGNTTQVASFNYINENEYPFLHTEQTPDVLTPFFKPNTKPPHIVILLVEGLGRAFTNEGAYLGNFTPFIDSLSGKSLYWKNFLSEGGRTFAVLPSLMGSLPFAKNGFLEMGSQMPNHLSLYSLLKHNGYRTSFYYGGDSKFDNMNAFLKKNAVDEINDEFTFPNGYQKLPAHNGFTWGYTDDQLFNYYLNTRKPTIEKAPELNVILTVATHNPFFINNQEKYLKLFEQRMDYLKFDESKKSNYRNYKLQYSSIMYTDEALRNFFAKYQKRSDYQNTIFLITGDHRMPEIPMSNKIDRYHVPLIIYSPMLKRTAQMESISTHFDITPSLLAFLKKNYAIKTPSVTSWIGQGLDTARSFRNVHNYPMIQTKTDMLDFVMGEYHLNGNSLFKLNNAMEEVSIEDETTYNQLKNAFDNFKKRNNKIANGAKIVPDSLIKKYSPLLK</sequence>
<dbReference type="InterPro" id="IPR050448">
    <property type="entry name" value="OpgB/LTA_synthase_biosynth"/>
</dbReference>
<evidence type="ECO:0000256" key="4">
    <source>
        <dbReference type="ARBA" id="ARBA00022989"/>
    </source>
</evidence>
<keyword evidence="3 6" id="KW-0812">Transmembrane</keyword>
<evidence type="ECO:0000256" key="5">
    <source>
        <dbReference type="ARBA" id="ARBA00023136"/>
    </source>
</evidence>
<name>A0A923DZR1_9SPHI</name>
<proteinExistence type="predicted"/>
<dbReference type="GO" id="GO:0016787">
    <property type="term" value="F:hydrolase activity"/>
    <property type="evidence" value="ECO:0007669"/>
    <property type="project" value="UniProtKB-KW"/>
</dbReference>
<comment type="subcellular location">
    <subcellularLocation>
        <location evidence="1">Cell membrane</location>
        <topology evidence="1">Multi-pass membrane protein</topology>
    </subcellularLocation>
</comment>
<evidence type="ECO:0000259" key="7">
    <source>
        <dbReference type="Pfam" id="PF00884"/>
    </source>
</evidence>
<dbReference type="EMBL" id="WNXD01000001">
    <property type="protein sequence ID" value="MBB2145428.1"/>
    <property type="molecule type" value="Genomic_DNA"/>
</dbReference>
<dbReference type="RefSeq" id="WP_182922079.1">
    <property type="nucleotide sequence ID" value="NZ_WNXD01000001.1"/>
</dbReference>